<proteinExistence type="predicted"/>
<feature type="region of interest" description="Disordered" evidence="1">
    <location>
        <begin position="1"/>
        <end position="28"/>
    </location>
</feature>
<keyword evidence="2" id="KW-0812">Transmembrane</keyword>
<reference evidence="3 4" key="1">
    <citation type="submission" date="2023-05" db="EMBL/GenBank/DDBJ databases">
        <title>B98-5 Cell Line De Novo Hybrid Assembly: An Optical Mapping Approach.</title>
        <authorList>
            <person name="Kananen K."/>
            <person name="Auerbach J.A."/>
            <person name="Kautto E."/>
            <person name="Blachly J.S."/>
        </authorList>
    </citation>
    <scope>NUCLEOTIDE SEQUENCE [LARGE SCALE GENOMIC DNA]</scope>
    <source>
        <strain evidence="3">B95-8</strain>
        <tissue evidence="3">Cell line</tissue>
    </source>
</reference>
<evidence type="ECO:0000256" key="1">
    <source>
        <dbReference type="SAM" id="MobiDB-lite"/>
    </source>
</evidence>
<sequence>MHCAKLRHGARRWDTGSSHRIGGDKPAGDASVIPTVWCHSQEKETELLRPEKALGGRPINSNWRLLSDKGLAGRETVKTLVSGPCSPVARMLETRPQLVMLLGNNSALLIAWLQILRLQRFFPAFGYV</sequence>
<name>A0ABQ9TXY6_SAGOE</name>
<dbReference type="Proteomes" id="UP001266305">
    <property type="component" value="Unassembled WGS sequence"/>
</dbReference>
<comment type="caution">
    <text evidence="3">The sequence shown here is derived from an EMBL/GenBank/DDBJ whole genome shotgun (WGS) entry which is preliminary data.</text>
</comment>
<dbReference type="EMBL" id="JASSZA010000018">
    <property type="protein sequence ID" value="KAK2089335.1"/>
    <property type="molecule type" value="Genomic_DNA"/>
</dbReference>
<keyword evidence="2" id="KW-0472">Membrane</keyword>
<evidence type="ECO:0000313" key="3">
    <source>
        <dbReference type="EMBL" id="KAK2089335.1"/>
    </source>
</evidence>
<accession>A0ABQ9TXY6</accession>
<protein>
    <submittedName>
        <fullName evidence="3">Uncharacterized protein</fullName>
    </submittedName>
</protein>
<evidence type="ECO:0000313" key="4">
    <source>
        <dbReference type="Proteomes" id="UP001266305"/>
    </source>
</evidence>
<keyword evidence="4" id="KW-1185">Reference proteome</keyword>
<feature type="transmembrane region" description="Helical" evidence="2">
    <location>
        <begin position="98"/>
        <end position="115"/>
    </location>
</feature>
<feature type="compositionally biased region" description="Basic residues" evidence="1">
    <location>
        <begin position="1"/>
        <end position="10"/>
    </location>
</feature>
<gene>
    <name evidence="3" type="ORF">P7K49_032001</name>
</gene>
<evidence type="ECO:0000256" key="2">
    <source>
        <dbReference type="SAM" id="Phobius"/>
    </source>
</evidence>
<keyword evidence="2" id="KW-1133">Transmembrane helix</keyword>
<organism evidence="3 4">
    <name type="scientific">Saguinus oedipus</name>
    <name type="common">Cotton-top tamarin</name>
    <name type="synonym">Oedipomidas oedipus</name>
    <dbReference type="NCBI Taxonomy" id="9490"/>
    <lineage>
        <taxon>Eukaryota</taxon>
        <taxon>Metazoa</taxon>
        <taxon>Chordata</taxon>
        <taxon>Craniata</taxon>
        <taxon>Vertebrata</taxon>
        <taxon>Euteleostomi</taxon>
        <taxon>Mammalia</taxon>
        <taxon>Eutheria</taxon>
        <taxon>Euarchontoglires</taxon>
        <taxon>Primates</taxon>
        <taxon>Haplorrhini</taxon>
        <taxon>Platyrrhini</taxon>
        <taxon>Cebidae</taxon>
        <taxon>Callitrichinae</taxon>
        <taxon>Saguinus</taxon>
    </lineage>
</organism>